<keyword evidence="3" id="KW-1185">Reference proteome</keyword>
<gene>
    <name evidence="2" type="ORF">BQ8482_90071</name>
</gene>
<organism evidence="2 3">
    <name type="scientific">Mesorhizobium delmotii</name>
    <dbReference type="NCBI Taxonomy" id="1631247"/>
    <lineage>
        <taxon>Bacteria</taxon>
        <taxon>Pseudomonadati</taxon>
        <taxon>Pseudomonadota</taxon>
        <taxon>Alphaproteobacteria</taxon>
        <taxon>Hyphomicrobiales</taxon>
        <taxon>Phyllobacteriaceae</taxon>
        <taxon>Mesorhizobium</taxon>
    </lineage>
</organism>
<feature type="region of interest" description="Disordered" evidence="1">
    <location>
        <begin position="1"/>
        <end position="20"/>
    </location>
</feature>
<dbReference type="AlphaFoldDB" id="A0A2P9AX50"/>
<name>A0A2P9AX50_9HYPH</name>
<evidence type="ECO:0000313" key="3">
    <source>
        <dbReference type="Proteomes" id="UP000245698"/>
    </source>
</evidence>
<protein>
    <submittedName>
        <fullName evidence="2">Uncharacterized protein</fullName>
    </submittedName>
</protein>
<evidence type="ECO:0000256" key="1">
    <source>
        <dbReference type="SAM" id="MobiDB-lite"/>
    </source>
</evidence>
<sequence length="92" mass="10183">MPVTSRTLDPKVETGFGKNPMLKHKDSAAARFDLRVRLCATRGNIKRNTPFPAVERRLVQPDRPTDVDAALGPLLKDAKARAMRSETNGRKG</sequence>
<dbReference type="Proteomes" id="UP000245698">
    <property type="component" value="Unassembled WGS sequence"/>
</dbReference>
<accession>A0A2P9AX50</accession>
<reference evidence="3" key="1">
    <citation type="submission" date="2016-12" db="EMBL/GenBank/DDBJ databases">
        <authorList>
            <person name="Brunel B."/>
        </authorList>
    </citation>
    <scope>NUCLEOTIDE SEQUENCE [LARGE SCALE GENOMIC DNA]</scope>
</reference>
<dbReference type="EMBL" id="FUIG01000103">
    <property type="protein sequence ID" value="SJM35696.1"/>
    <property type="molecule type" value="Genomic_DNA"/>
</dbReference>
<evidence type="ECO:0000313" key="2">
    <source>
        <dbReference type="EMBL" id="SJM35696.1"/>
    </source>
</evidence>
<proteinExistence type="predicted"/>